<accession>A0AAD5MEL9</accession>
<keyword evidence="2" id="KW-1185">Reference proteome</keyword>
<comment type="caution">
    <text evidence="1">The sequence shown here is derived from an EMBL/GenBank/DDBJ whole genome shotgun (WGS) entry which is preliminary data.</text>
</comment>
<organism evidence="1 2">
    <name type="scientific">Parelaphostrongylus tenuis</name>
    <name type="common">Meningeal worm</name>
    <dbReference type="NCBI Taxonomy" id="148309"/>
    <lineage>
        <taxon>Eukaryota</taxon>
        <taxon>Metazoa</taxon>
        <taxon>Ecdysozoa</taxon>
        <taxon>Nematoda</taxon>
        <taxon>Chromadorea</taxon>
        <taxon>Rhabditida</taxon>
        <taxon>Rhabditina</taxon>
        <taxon>Rhabditomorpha</taxon>
        <taxon>Strongyloidea</taxon>
        <taxon>Metastrongylidae</taxon>
        <taxon>Parelaphostrongylus</taxon>
    </lineage>
</organism>
<dbReference type="EMBL" id="JAHQIW010000355">
    <property type="protein sequence ID" value="KAJ1347616.1"/>
    <property type="molecule type" value="Genomic_DNA"/>
</dbReference>
<reference evidence="1" key="1">
    <citation type="submission" date="2021-06" db="EMBL/GenBank/DDBJ databases">
        <title>Parelaphostrongylus tenuis whole genome reference sequence.</title>
        <authorList>
            <person name="Garwood T.J."/>
            <person name="Larsen P.A."/>
            <person name="Fountain-Jones N.M."/>
            <person name="Garbe J.R."/>
            <person name="Macchietto M.G."/>
            <person name="Kania S.A."/>
            <person name="Gerhold R.W."/>
            <person name="Richards J.E."/>
            <person name="Wolf T.M."/>
        </authorList>
    </citation>
    <scope>NUCLEOTIDE SEQUENCE</scope>
    <source>
        <strain evidence="1">MNPRO001-30</strain>
        <tissue evidence="1">Meninges</tissue>
    </source>
</reference>
<sequence length="172" mass="19420">MIDKDQWPPLQEIVAKQLQQNEEKFALSVKHRPKGREFAERFHIDSPPSAARAEHLSLHELHKSRNENLCTVSPSLMDSLPDPPHLSVASLEQLEMMNRLSKSGETIPNSVNNCAPHVSHTNVVNRPIANPQITPELTSNIALSTYVTFRQIPPLLRSSTMMAYDAIHQFRS</sequence>
<name>A0AAD5MEL9_PARTN</name>
<dbReference type="Proteomes" id="UP001196413">
    <property type="component" value="Unassembled WGS sequence"/>
</dbReference>
<dbReference type="AlphaFoldDB" id="A0AAD5MEL9"/>
<protein>
    <submittedName>
        <fullName evidence="1">Uncharacterized protein</fullName>
    </submittedName>
</protein>
<evidence type="ECO:0000313" key="1">
    <source>
        <dbReference type="EMBL" id="KAJ1347616.1"/>
    </source>
</evidence>
<proteinExistence type="predicted"/>
<gene>
    <name evidence="1" type="ORF">KIN20_002715</name>
</gene>
<evidence type="ECO:0000313" key="2">
    <source>
        <dbReference type="Proteomes" id="UP001196413"/>
    </source>
</evidence>